<accession>A0AAV3RY02</accession>
<protein>
    <submittedName>
        <fullName evidence="2">Uncharacterized protein</fullName>
    </submittedName>
</protein>
<dbReference type="AlphaFoldDB" id="A0AAV3RY02"/>
<gene>
    <name evidence="2" type="ORF">LIER_33107</name>
</gene>
<feature type="compositionally biased region" description="Polar residues" evidence="1">
    <location>
        <begin position="141"/>
        <end position="153"/>
    </location>
</feature>
<sequence>MPLHFYTDRRVLKATGLSLRADADLGGAENLLQRARRCTASTTSRSYNCLEPTAPEVILCHISHILPLFIYRVLNVVITGLHPLNRSSSFFELFVVSTPTWATRHRPCPLLGEASLPSLQDAAPMSRRIGTNTPPSPEGHLSSSSPLLGQSKNPRPPANQVPSVVPGDAGRQYSATVVLEQEDQGGVRSFLSWFFSCREA</sequence>
<evidence type="ECO:0000256" key="1">
    <source>
        <dbReference type="SAM" id="MobiDB-lite"/>
    </source>
</evidence>
<feature type="region of interest" description="Disordered" evidence="1">
    <location>
        <begin position="125"/>
        <end position="166"/>
    </location>
</feature>
<name>A0AAV3RY02_LITER</name>
<reference evidence="2 3" key="1">
    <citation type="submission" date="2024-01" db="EMBL/GenBank/DDBJ databases">
        <title>The complete chloroplast genome sequence of Lithospermum erythrorhizon: insights into the phylogenetic relationship among Boraginaceae species and the maternal lineages of purple gromwells.</title>
        <authorList>
            <person name="Okada T."/>
            <person name="Watanabe K."/>
        </authorList>
    </citation>
    <scope>NUCLEOTIDE SEQUENCE [LARGE SCALE GENOMIC DNA]</scope>
</reference>
<dbReference type="EMBL" id="BAABME010013103">
    <property type="protein sequence ID" value="GAA0185819.1"/>
    <property type="molecule type" value="Genomic_DNA"/>
</dbReference>
<comment type="caution">
    <text evidence="2">The sequence shown here is derived from an EMBL/GenBank/DDBJ whole genome shotgun (WGS) entry which is preliminary data.</text>
</comment>
<keyword evidence="3" id="KW-1185">Reference proteome</keyword>
<evidence type="ECO:0000313" key="3">
    <source>
        <dbReference type="Proteomes" id="UP001454036"/>
    </source>
</evidence>
<organism evidence="2 3">
    <name type="scientific">Lithospermum erythrorhizon</name>
    <name type="common">Purple gromwell</name>
    <name type="synonym">Lithospermum officinale var. erythrorhizon</name>
    <dbReference type="NCBI Taxonomy" id="34254"/>
    <lineage>
        <taxon>Eukaryota</taxon>
        <taxon>Viridiplantae</taxon>
        <taxon>Streptophyta</taxon>
        <taxon>Embryophyta</taxon>
        <taxon>Tracheophyta</taxon>
        <taxon>Spermatophyta</taxon>
        <taxon>Magnoliopsida</taxon>
        <taxon>eudicotyledons</taxon>
        <taxon>Gunneridae</taxon>
        <taxon>Pentapetalae</taxon>
        <taxon>asterids</taxon>
        <taxon>lamiids</taxon>
        <taxon>Boraginales</taxon>
        <taxon>Boraginaceae</taxon>
        <taxon>Boraginoideae</taxon>
        <taxon>Lithospermeae</taxon>
        <taxon>Lithospermum</taxon>
    </lineage>
</organism>
<dbReference type="Proteomes" id="UP001454036">
    <property type="component" value="Unassembled WGS sequence"/>
</dbReference>
<evidence type="ECO:0000313" key="2">
    <source>
        <dbReference type="EMBL" id="GAA0185819.1"/>
    </source>
</evidence>
<proteinExistence type="predicted"/>